<protein>
    <submittedName>
        <fullName evidence="2">Uncharacterized protein</fullName>
    </submittedName>
</protein>
<reference evidence="2 3" key="1">
    <citation type="submission" date="2019-03" db="EMBL/GenBank/DDBJ databases">
        <authorList>
            <person name="He R.-H."/>
        </authorList>
    </citation>
    <scope>NUCLEOTIDE SEQUENCE [LARGE SCALE GENOMIC DNA]</scope>
    <source>
        <strain evidence="3">SH 714</strain>
    </source>
</reference>
<feature type="transmembrane region" description="Helical" evidence="1">
    <location>
        <begin position="6"/>
        <end position="24"/>
    </location>
</feature>
<evidence type="ECO:0000313" key="3">
    <source>
        <dbReference type="Proteomes" id="UP000297975"/>
    </source>
</evidence>
<accession>A0A4Y8ISV0</accession>
<feature type="transmembrane region" description="Helical" evidence="1">
    <location>
        <begin position="89"/>
        <end position="109"/>
    </location>
</feature>
<keyword evidence="1" id="KW-1133">Transmembrane helix</keyword>
<gene>
    <name evidence="2" type="ORF">E3U55_03365</name>
</gene>
<proteinExistence type="predicted"/>
<evidence type="ECO:0000313" key="2">
    <source>
        <dbReference type="EMBL" id="TFB23867.1"/>
    </source>
</evidence>
<dbReference type="EMBL" id="SOPW01000003">
    <property type="protein sequence ID" value="TFB23867.1"/>
    <property type="molecule type" value="Genomic_DNA"/>
</dbReference>
<keyword evidence="1" id="KW-0812">Transmembrane</keyword>
<keyword evidence="1" id="KW-0472">Membrane</keyword>
<dbReference type="OrthoDB" id="2438344at2"/>
<dbReference type="AlphaFoldDB" id="A0A4Y8ISV0"/>
<comment type="caution">
    <text evidence="2">The sequence shown here is derived from an EMBL/GenBank/DDBJ whole genome shotgun (WGS) entry which is preliminary data.</text>
</comment>
<organism evidence="2 3">
    <name type="scientific">Filobacillus milosensis</name>
    <dbReference type="NCBI Taxonomy" id="94137"/>
    <lineage>
        <taxon>Bacteria</taxon>
        <taxon>Bacillati</taxon>
        <taxon>Bacillota</taxon>
        <taxon>Bacilli</taxon>
        <taxon>Bacillales</taxon>
        <taxon>Bacillaceae</taxon>
        <taxon>Filobacillus</taxon>
    </lineage>
</organism>
<dbReference type="RefSeq" id="WP_134338928.1">
    <property type="nucleotide sequence ID" value="NZ_SOPW01000003.1"/>
</dbReference>
<feature type="transmembrane region" description="Helical" evidence="1">
    <location>
        <begin position="59"/>
        <end position="77"/>
    </location>
</feature>
<evidence type="ECO:0000256" key="1">
    <source>
        <dbReference type="SAM" id="Phobius"/>
    </source>
</evidence>
<dbReference type="Proteomes" id="UP000297975">
    <property type="component" value="Unassembled WGS sequence"/>
</dbReference>
<keyword evidence="3" id="KW-1185">Reference proteome</keyword>
<feature type="transmembrane region" description="Helical" evidence="1">
    <location>
        <begin position="36"/>
        <end position="53"/>
    </location>
</feature>
<name>A0A4Y8ISV0_9BACI</name>
<sequence>MVYSNVVTIIATIVAWLIIGGLVLIKHKKLQDKPKLWKVILIVIVGMFSFTINLNFQGVSMRIPILPLGVLLLMFAFRNKGESWQKYRIYAWIGFLGQFIFILTSLLTIPVNSVLYPEEELSTYIANTHNANIIQTHPSGEEYSLNKEILSKQIKSMKQESVYSEQWYQELTVNPDSTKVNERFPYVVIDTLPKWGSGFEGLIYLEKDGKGLLVSTAAGQYYFRGEVSVLMEEQR</sequence>